<dbReference type="Gene3D" id="3.40.50.300">
    <property type="entry name" value="P-loop containing nucleotide triphosphate hydrolases"/>
    <property type="match status" value="1"/>
</dbReference>
<dbReference type="AlphaFoldDB" id="A0AAX1US27"/>
<dbReference type="InterPro" id="IPR027417">
    <property type="entry name" value="P-loop_NTPase"/>
</dbReference>
<dbReference type="Proteomes" id="UP000266305">
    <property type="component" value="Unassembled WGS sequence"/>
</dbReference>
<gene>
    <name evidence="2" type="ORF">D1114_01790</name>
</gene>
<dbReference type="SUPFAM" id="SSF52540">
    <property type="entry name" value="P-loop containing nucleoside triphosphate hydrolases"/>
    <property type="match status" value="1"/>
</dbReference>
<sequence length="381" mass="40684">MPSLPDEAYAVEGARGVAAGPQIIRPEPQRASRFKSAASLAGLEVPERQWLVPDLVPARNVTLLYGDGGTGKSLLSLQLAVAVALGSQWMMRAIKPGRAVFLSAEDEEGELHRRLADILRHEQAQFEDLDGLIFRSLAGEDALLASFEGTGRPLIPTGLCHEVDALLAELKPQLLVLDTLADLFPGDENVKAQARQFVGILKGLAIRHDCAVVMLAHPSLSGMANGSGTSGNVAWSGSARSRLYFERVEDEGHETNPDARVLRTMKSNYGPRGGEILVTWRSGVFVTNAPEAGLDRMAAGAKAERVFLKLLAAFAAQGRRVNGNGGPTYAPKMFAESADSEGVTKRAFKVAMNALYGTGKIRNVTSGPASRQVTYLALGDV</sequence>
<dbReference type="SMART" id="SM00382">
    <property type="entry name" value="AAA"/>
    <property type="match status" value="1"/>
</dbReference>
<proteinExistence type="predicted"/>
<comment type="caution">
    <text evidence="2">The sequence shown here is derived from an EMBL/GenBank/DDBJ whole genome shotgun (WGS) entry which is preliminary data.</text>
</comment>
<dbReference type="InterPro" id="IPR003593">
    <property type="entry name" value="AAA+_ATPase"/>
</dbReference>
<dbReference type="Pfam" id="PF13481">
    <property type="entry name" value="AAA_25"/>
    <property type="match status" value="1"/>
</dbReference>
<evidence type="ECO:0000313" key="2">
    <source>
        <dbReference type="EMBL" id="RHZ98884.1"/>
    </source>
</evidence>
<protein>
    <submittedName>
        <fullName evidence="2">ATPase</fullName>
    </submittedName>
</protein>
<evidence type="ECO:0000313" key="3">
    <source>
        <dbReference type="Proteomes" id="UP000266305"/>
    </source>
</evidence>
<reference evidence="2 3" key="1">
    <citation type="submission" date="2018-08" db="EMBL/GenBank/DDBJ databases">
        <title>Draft genome sequence of Rhodobacter sphaeroides FY.</title>
        <authorList>
            <person name="Rayyan A."/>
            <person name="Meyer T.E."/>
            <person name="Kyndt J.A."/>
        </authorList>
    </citation>
    <scope>NUCLEOTIDE SEQUENCE [LARGE SCALE GENOMIC DNA]</scope>
    <source>
        <strain evidence="2 3">FY</strain>
    </source>
</reference>
<name>A0AAX1US27_CERSP</name>
<feature type="domain" description="AAA+ ATPase" evidence="1">
    <location>
        <begin position="58"/>
        <end position="249"/>
    </location>
</feature>
<evidence type="ECO:0000259" key="1">
    <source>
        <dbReference type="SMART" id="SM00382"/>
    </source>
</evidence>
<organism evidence="2 3">
    <name type="scientific">Cereibacter sphaeroides</name>
    <name type="common">Rhodobacter sphaeroides</name>
    <dbReference type="NCBI Taxonomy" id="1063"/>
    <lineage>
        <taxon>Bacteria</taxon>
        <taxon>Pseudomonadati</taxon>
        <taxon>Pseudomonadota</taxon>
        <taxon>Alphaproteobacteria</taxon>
        <taxon>Rhodobacterales</taxon>
        <taxon>Paracoccaceae</taxon>
        <taxon>Cereibacter</taxon>
    </lineage>
</organism>
<accession>A0AAX1US27</accession>
<dbReference type="EMBL" id="QWGP01000001">
    <property type="protein sequence ID" value="RHZ98884.1"/>
    <property type="molecule type" value="Genomic_DNA"/>
</dbReference>